<dbReference type="SUPFAM" id="SSF47413">
    <property type="entry name" value="lambda repressor-like DNA-binding domains"/>
    <property type="match status" value="1"/>
</dbReference>
<dbReference type="Gene3D" id="3.30.450.180">
    <property type="match status" value="1"/>
</dbReference>
<dbReference type="CDD" id="cd00093">
    <property type="entry name" value="HTH_XRE"/>
    <property type="match status" value="1"/>
</dbReference>
<dbReference type="Gene3D" id="1.10.260.40">
    <property type="entry name" value="lambda repressor-like DNA-binding domains"/>
    <property type="match status" value="1"/>
</dbReference>
<accession>A0ABW7XF61</accession>
<dbReference type="InterPro" id="IPR041413">
    <property type="entry name" value="MLTR_LBD"/>
</dbReference>
<organism evidence="2 3">
    <name type="scientific">Promicromonospora kroppenstedtii</name>
    <dbReference type="NCBI Taxonomy" id="440482"/>
    <lineage>
        <taxon>Bacteria</taxon>
        <taxon>Bacillati</taxon>
        <taxon>Actinomycetota</taxon>
        <taxon>Actinomycetes</taxon>
        <taxon>Micrococcales</taxon>
        <taxon>Promicromonosporaceae</taxon>
        <taxon>Promicromonospora</taxon>
    </lineage>
</organism>
<evidence type="ECO:0000313" key="3">
    <source>
        <dbReference type="Proteomes" id="UP001611580"/>
    </source>
</evidence>
<sequence length="297" mass="32332">MELGPAVRHWRDRVSPASVGVPVGARRRATGLRREELAQLAGISVDYLTRLEQGRATAPSDQVVEALARGLRLSDPERELLFRLAGLTAPGPGMVSVRIPVSVQRLLDRFDGHPVVVHDAMWNLVTANAAYDALMGRTTAWQGLERNAVWRHLLGPASRVVHTDEEEAELVAGLVADLRLTAGRYPADPRLRRLVSELRARSAEFTRLWEAIDLPPQESPGRLKVVDHPEVGRIRTDCDTLVVAGDDLRIMVYTCEPGSPDAERLALAIVLGDQAMDAEVGAAGYPRRTGSAGSPST</sequence>
<evidence type="ECO:0000259" key="1">
    <source>
        <dbReference type="PROSITE" id="PS50943"/>
    </source>
</evidence>
<feature type="domain" description="HTH cro/C1-type" evidence="1">
    <location>
        <begin position="25"/>
        <end position="78"/>
    </location>
</feature>
<proteinExistence type="predicted"/>
<dbReference type="SMART" id="SM00530">
    <property type="entry name" value="HTH_XRE"/>
    <property type="match status" value="1"/>
</dbReference>
<keyword evidence="3" id="KW-1185">Reference proteome</keyword>
<reference evidence="2 3" key="1">
    <citation type="submission" date="2024-10" db="EMBL/GenBank/DDBJ databases">
        <title>The Natural Products Discovery Center: Release of the First 8490 Sequenced Strains for Exploring Actinobacteria Biosynthetic Diversity.</title>
        <authorList>
            <person name="Kalkreuter E."/>
            <person name="Kautsar S.A."/>
            <person name="Yang D."/>
            <person name="Bader C.D."/>
            <person name="Teijaro C.N."/>
            <person name="Fluegel L."/>
            <person name="Davis C.M."/>
            <person name="Simpson J.R."/>
            <person name="Lauterbach L."/>
            <person name="Steele A.D."/>
            <person name="Gui C."/>
            <person name="Meng S."/>
            <person name="Li G."/>
            <person name="Viehrig K."/>
            <person name="Ye F."/>
            <person name="Su P."/>
            <person name="Kiefer A.F."/>
            <person name="Nichols A."/>
            <person name="Cepeda A.J."/>
            <person name="Yan W."/>
            <person name="Fan B."/>
            <person name="Jiang Y."/>
            <person name="Adhikari A."/>
            <person name="Zheng C.-J."/>
            <person name="Schuster L."/>
            <person name="Cowan T.M."/>
            <person name="Smanski M.J."/>
            <person name="Chevrette M.G."/>
            <person name="De Carvalho L.P.S."/>
            <person name="Shen B."/>
        </authorList>
    </citation>
    <scope>NUCLEOTIDE SEQUENCE [LARGE SCALE GENOMIC DNA]</scope>
    <source>
        <strain evidence="2 3">NPDC019481</strain>
    </source>
</reference>
<dbReference type="InterPro" id="IPR001387">
    <property type="entry name" value="Cro/C1-type_HTH"/>
</dbReference>
<dbReference type="PANTHER" id="PTHR35010">
    <property type="entry name" value="BLL4672 PROTEIN-RELATED"/>
    <property type="match status" value="1"/>
</dbReference>
<gene>
    <name evidence="2" type="ORF">ACH47X_04395</name>
</gene>
<dbReference type="Proteomes" id="UP001611580">
    <property type="component" value="Unassembled WGS sequence"/>
</dbReference>
<dbReference type="EMBL" id="JBIRYI010000002">
    <property type="protein sequence ID" value="MFI2486121.1"/>
    <property type="molecule type" value="Genomic_DNA"/>
</dbReference>
<dbReference type="InterPro" id="IPR010982">
    <property type="entry name" value="Lambda_DNA-bd_dom_sf"/>
</dbReference>
<dbReference type="Pfam" id="PF13560">
    <property type="entry name" value="HTH_31"/>
    <property type="match status" value="1"/>
</dbReference>
<evidence type="ECO:0000313" key="2">
    <source>
        <dbReference type="EMBL" id="MFI2486121.1"/>
    </source>
</evidence>
<dbReference type="PROSITE" id="PS50943">
    <property type="entry name" value="HTH_CROC1"/>
    <property type="match status" value="1"/>
</dbReference>
<name>A0ABW7XF61_9MICO</name>
<comment type="caution">
    <text evidence="2">The sequence shown here is derived from an EMBL/GenBank/DDBJ whole genome shotgun (WGS) entry which is preliminary data.</text>
</comment>
<protein>
    <submittedName>
        <fullName evidence="2">Helix-turn-helix transcriptional regulator</fullName>
    </submittedName>
</protein>
<dbReference type="Pfam" id="PF17765">
    <property type="entry name" value="MLTR_LBD"/>
    <property type="match status" value="1"/>
</dbReference>
<dbReference type="RefSeq" id="WP_397401773.1">
    <property type="nucleotide sequence ID" value="NZ_JBIRYI010000002.1"/>
</dbReference>
<dbReference type="PANTHER" id="PTHR35010:SF2">
    <property type="entry name" value="BLL4672 PROTEIN"/>
    <property type="match status" value="1"/>
</dbReference>